<evidence type="ECO:0000256" key="8">
    <source>
        <dbReference type="ARBA" id="ARBA00022840"/>
    </source>
</evidence>
<protein>
    <recommendedName>
        <fullName evidence="16">Tyrosine-protein kinase receptor</fullName>
        <ecNumber evidence="16">2.7.10.1</ecNumber>
    </recommendedName>
</protein>
<comment type="catalytic activity">
    <reaction evidence="14 16">
        <text>L-tyrosyl-[protein] + ATP = O-phospho-L-tyrosyl-[protein] + ADP + H(+)</text>
        <dbReference type="Rhea" id="RHEA:10596"/>
        <dbReference type="Rhea" id="RHEA-COMP:10136"/>
        <dbReference type="Rhea" id="RHEA-COMP:20101"/>
        <dbReference type="ChEBI" id="CHEBI:15378"/>
        <dbReference type="ChEBI" id="CHEBI:30616"/>
        <dbReference type="ChEBI" id="CHEBI:46858"/>
        <dbReference type="ChEBI" id="CHEBI:61978"/>
        <dbReference type="ChEBI" id="CHEBI:456216"/>
        <dbReference type="EC" id="2.7.10.1"/>
    </reaction>
</comment>
<dbReference type="GO" id="GO:0004714">
    <property type="term" value="F:transmembrane receptor protein tyrosine kinase activity"/>
    <property type="evidence" value="ECO:0007669"/>
    <property type="project" value="UniProtKB-EC"/>
</dbReference>
<dbReference type="Gene3D" id="1.10.510.10">
    <property type="entry name" value="Transferase(Phosphotransferase) domain 1"/>
    <property type="match status" value="1"/>
</dbReference>
<keyword evidence="2 16" id="KW-0597">Phosphoprotein</keyword>
<keyword evidence="5" id="KW-0677">Repeat</keyword>
<feature type="region of interest" description="Disordered" evidence="17">
    <location>
        <begin position="2031"/>
        <end position="2078"/>
    </location>
</feature>
<dbReference type="InterPro" id="IPR011009">
    <property type="entry name" value="Kinase-like_dom_sf"/>
</dbReference>
<evidence type="ECO:0000256" key="6">
    <source>
        <dbReference type="ARBA" id="ARBA00022741"/>
    </source>
</evidence>
<dbReference type="InterPro" id="IPR011042">
    <property type="entry name" value="6-blade_b-propeller_TolB-like"/>
</dbReference>
<evidence type="ECO:0000256" key="12">
    <source>
        <dbReference type="ARBA" id="ARBA00023170"/>
    </source>
</evidence>
<dbReference type="GO" id="GO:0043235">
    <property type="term" value="C:receptor complex"/>
    <property type="evidence" value="ECO:0007669"/>
    <property type="project" value="TreeGrafter"/>
</dbReference>
<dbReference type="Gene3D" id="2.120.10.30">
    <property type="entry name" value="TolB, C-terminal domain"/>
    <property type="match status" value="3"/>
</dbReference>
<dbReference type="SMART" id="SM00219">
    <property type="entry name" value="TyrKc"/>
    <property type="match status" value="1"/>
</dbReference>
<evidence type="ECO:0000256" key="7">
    <source>
        <dbReference type="ARBA" id="ARBA00022777"/>
    </source>
</evidence>
<dbReference type="PANTHER" id="PTHR24416">
    <property type="entry name" value="TYROSINE-PROTEIN KINASE RECEPTOR"/>
    <property type="match status" value="1"/>
</dbReference>
<dbReference type="GO" id="GO:0005886">
    <property type="term" value="C:plasma membrane"/>
    <property type="evidence" value="ECO:0007669"/>
    <property type="project" value="TreeGrafter"/>
</dbReference>
<dbReference type="PROSITE" id="PS00239">
    <property type="entry name" value="RECEPTOR_TYR_KIN_II"/>
    <property type="match status" value="1"/>
</dbReference>
<dbReference type="PROSITE" id="PS00109">
    <property type="entry name" value="PROTEIN_KINASE_TYR"/>
    <property type="match status" value="1"/>
</dbReference>
<keyword evidence="11" id="KW-0829">Tyrosine-protein kinase</keyword>
<evidence type="ECO:0000259" key="20">
    <source>
        <dbReference type="PROSITE" id="PS50853"/>
    </source>
</evidence>
<dbReference type="CDD" id="cd00063">
    <property type="entry name" value="FN3"/>
    <property type="match status" value="6"/>
</dbReference>
<dbReference type="PROSITE" id="PS00107">
    <property type="entry name" value="PROTEIN_KINASE_ATP"/>
    <property type="match status" value="1"/>
</dbReference>
<dbReference type="SUPFAM" id="SSF63825">
    <property type="entry name" value="YWTD domain"/>
    <property type="match status" value="3"/>
</dbReference>
<feature type="domain" description="Fibronectin type-III" evidence="20">
    <location>
        <begin position="15"/>
        <end position="121"/>
    </location>
</feature>
<feature type="domain" description="Fibronectin type-III" evidence="20">
    <location>
        <begin position="124"/>
        <end position="216"/>
    </location>
</feature>
<feature type="domain" description="Fibronectin type-III" evidence="20">
    <location>
        <begin position="504"/>
        <end position="603"/>
    </location>
</feature>
<comment type="subcellular location">
    <subcellularLocation>
        <location evidence="1">Membrane</location>
        <topology evidence="1">Single-pass membrane protein</topology>
    </subcellularLocation>
</comment>
<comment type="caution">
    <text evidence="21">The sequence shown here is derived from an EMBL/GenBank/DDBJ whole genome shotgun (WGS) entry which is preliminary data.</text>
</comment>
<feature type="domain" description="Fibronectin type-III" evidence="20">
    <location>
        <begin position="1131"/>
        <end position="1235"/>
    </location>
</feature>
<keyword evidence="3" id="KW-0808">Transferase</keyword>
<evidence type="ECO:0000313" key="22">
    <source>
        <dbReference type="Proteomes" id="UP000617340"/>
    </source>
</evidence>
<dbReference type="InterPro" id="IPR036116">
    <property type="entry name" value="FN3_sf"/>
</dbReference>
<keyword evidence="8 15" id="KW-0067">ATP-binding</keyword>
<dbReference type="InterPro" id="IPR013783">
    <property type="entry name" value="Ig-like_fold"/>
</dbReference>
<evidence type="ECO:0000256" key="1">
    <source>
        <dbReference type="ARBA" id="ARBA00004167"/>
    </source>
</evidence>
<evidence type="ECO:0000256" key="11">
    <source>
        <dbReference type="ARBA" id="ARBA00023137"/>
    </source>
</evidence>
<keyword evidence="7" id="KW-0418">Kinase</keyword>
<feature type="compositionally biased region" description="Polar residues" evidence="17">
    <location>
        <begin position="2060"/>
        <end position="2078"/>
    </location>
</feature>
<keyword evidence="9 18" id="KW-1133">Transmembrane helix</keyword>
<evidence type="ECO:0000256" key="3">
    <source>
        <dbReference type="ARBA" id="ARBA00022679"/>
    </source>
</evidence>
<keyword evidence="13" id="KW-0325">Glycoprotein</keyword>
<dbReference type="InterPro" id="IPR020635">
    <property type="entry name" value="Tyr_kinase_cat_dom"/>
</dbReference>
<evidence type="ECO:0000256" key="4">
    <source>
        <dbReference type="ARBA" id="ARBA00022692"/>
    </source>
</evidence>
<comment type="similarity">
    <text evidence="16">Belongs to the protein kinase superfamily. Tyr protein kinase family. Insulin receptor subfamily.</text>
</comment>
<dbReference type="PROSITE" id="PS50853">
    <property type="entry name" value="FN3"/>
    <property type="match status" value="5"/>
</dbReference>
<dbReference type="GO" id="GO:0032006">
    <property type="term" value="P:regulation of TOR signaling"/>
    <property type="evidence" value="ECO:0007669"/>
    <property type="project" value="TreeGrafter"/>
</dbReference>
<evidence type="ECO:0000256" key="15">
    <source>
        <dbReference type="PROSITE-ProRule" id="PRU10141"/>
    </source>
</evidence>
<proteinExistence type="inferred from homology"/>
<evidence type="ECO:0000256" key="13">
    <source>
        <dbReference type="ARBA" id="ARBA00023180"/>
    </source>
</evidence>
<dbReference type="InterPro" id="IPR001245">
    <property type="entry name" value="Ser-Thr/Tyr_kinase_cat_dom"/>
</dbReference>
<evidence type="ECO:0000259" key="19">
    <source>
        <dbReference type="PROSITE" id="PS50011"/>
    </source>
</evidence>
<evidence type="ECO:0000313" key="21">
    <source>
        <dbReference type="EMBL" id="KAF7414661.1"/>
    </source>
</evidence>
<dbReference type="FunFam" id="1.10.510.10:FF:000341">
    <property type="entry name" value="Tyrosine-protein kinase receptor"/>
    <property type="match status" value="1"/>
</dbReference>
<dbReference type="EC" id="2.7.10.1" evidence="16"/>
<feature type="compositionally biased region" description="Polar residues" evidence="17">
    <location>
        <begin position="2031"/>
        <end position="2050"/>
    </location>
</feature>
<accession>A0A834NNR1</accession>
<dbReference type="Pfam" id="PF07714">
    <property type="entry name" value="PK_Tyr_Ser-Thr"/>
    <property type="match status" value="1"/>
</dbReference>
<dbReference type="PANTHER" id="PTHR24416:SF527">
    <property type="entry name" value="PROTO-ONCOGENE TYROSINE-PROTEIN KINASE ROS"/>
    <property type="match status" value="1"/>
</dbReference>
<dbReference type="PROSITE" id="PS50011">
    <property type="entry name" value="PROTEIN_KINASE_DOM"/>
    <property type="match status" value="1"/>
</dbReference>
<dbReference type="Gene3D" id="2.60.40.10">
    <property type="entry name" value="Immunoglobulins"/>
    <property type="match status" value="6"/>
</dbReference>
<evidence type="ECO:0000256" key="16">
    <source>
        <dbReference type="RuleBase" id="RU000312"/>
    </source>
</evidence>
<dbReference type="Pfam" id="PF00041">
    <property type="entry name" value="fn3"/>
    <property type="match status" value="3"/>
</dbReference>
<dbReference type="InterPro" id="IPR003961">
    <property type="entry name" value="FN3_dom"/>
</dbReference>
<dbReference type="Gene3D" id="3.30.200.20">
    <property type="entry name" value="Phosphorylase Kinase, domain 1"/>
    <property type="match status" value="1"/>
</dbReference>
<dbReference type="GO" id="GO:0007169">
    <property type="term" value="P:cell surface receptor protein tyrosine kinase signaling pathway"/>
    <property type="evidence" value="ECO:0007669"/>
    <property type="project" value="InterPro"/>
</dbReference>
<gene>
    <name evidence="21" type="ORF">HZH68_003150</name>
</gene>
<dbReference type="Proteomes" id="UP000617340">
    <property type="component" value="Unassembled WGS sequence"/>
</dbReference>
<feature type="transmembrane region" description="Helical" evidence="18">
    <location>
        <begin position="1449"/>
        <end position="1472"/>
    </location>
</feature>
<dbReference type="InterPro" id="IPR008266">
    <property type="entry name" value="Tyr_kinase_AS"/>
</dbReference>
<evidence type="ECO:0000256" key="10">
    <source>
        <dbReference type="ARBA" id="ARBA00023136"/>
    </source>
</evidence>
<feature type="domain" description="Fibronectin type-III" evidence="20">
    <location>
        <begin position="1335"/>
        <end position="1438"/>
    </location>
</feature>
<dbReference type="SUPFAM" id="SSF49265">
    <property type="entry name" value="Fibronectin type III"/>
    <property type="match status" value="4"/>
</dbReference>
<dbReference type="InterPro" id="IPR000719">
    <property type="entry name" value="Prot_kinase_dom"/>
</dbReference>
<keyword evidence="6 15" id="KW-0547">Nucleotide-binding</keyword>
<evidence type="ECO:0000256" key="18">
    <source>
        <dbReference type="SAM" id="Phobius"/>
    </source>
</evidence>
<keyword evidence="12 16" id="KW-0675">Receptor</keyword>
<feature type="binding site" evidence="15">
    <location>
        <position position="1567"/>
    </location>
    <ligand>
        <name>ATP</name>
        <dbReference type="ChEBI" id="CHEBI:30616"/>
    </ligand>
</feature>
<keyword evidence="22" id="KW-1185">Reference proteome</keyword>
<name>A0A834NNR1_VESGE</name>
<dbReference type="FunFam" id="2.60.40.10:FF:002572">
    <property type="entry name" value="Tyrosine-protein kinase receptor"/>
    <property type="match status" value="1"/>
</dbReference>
<dbReference type="EMBL" id="JACSDZ010000002">
    <property type="protein sequence ID" value="KAF7414661.1"/>
    <property type="molecule type" value="Genomic_DNA"/>
</dbReference>
<evidence type="ECO:0000256" key="17">
    <source>
        <dbReference type="SAM" id="MobiDB-lite"/>
    </source>
</evidence>
<sequence length="2125" mass="240165">MDDHWMSRLFPEIGVPAAPALVADSLTATSLRLEWKGMNMNRRSSGISYLVQWRYEELVETWQYCRNQTWGEDDQILVENLQPYTKYRFRVALLLKSSQHNPEPIVSAPSVVILTLAAGLPSSAPVIVRAAAVDSCRVSVSWEPGPFPNGPLLSYVLRLQGADHSQLKDIPASENTDHYMFQNLEPNKNYSVSVTMRNSVGEGPPATIHISTNPEPTVKDTEQPILILGGEHVVMKQGADMLDEPSVVYRTSSVIRGVAIHVASAQLFVSDSTGYVYRTSILEPPELRKNITILSPSEANFKPLSLSVDWLNLQLYVLGEVKHSTTVWQIARCNLDGKGLTVAMAGFLTRPSHIEVDPYNGYLFWVTRGGLYRLDLADISNGVKHEVQPYLILEDEHLGAFTVDHTNFRLLVPHQTENTVMSVSLDGREVLNLRANTQQPKFKNVLSLAMANGLFYWTNGEEVLTEGYHSGKNRYFHNAYPDRLDGSFVSVNVLMDASQPVPVPVNPPTGVQAVLGAERAKVSWQVPHLLGGQGKGAWQNWSYELEIKDESTGETIRQKEIAGSSHTVHNLREKSKYSIKAAAYTTAGRGPWSTEFRGRTLRNGSRASILWSANEGLLKSDVTGENIDTLIYKTSLKDSENAYHIVDVSWYKDMLYIVGNNSVLYQYNFTTHVKTKLNIHSVGSVAVDWISKKLYWANPKQQIITRANLNGSQQEPMSILAIVKELLIDSLEAYLYWSTGHAVEVARLNGQDRRYYHSDEIFNGKQVMGLTLDSEHRYLYWIVRSYESGSIVYRAPTSERIPMDQKIIPEKSNDKESESRILKLDLSMLQDKIVTFQPIITRYGRIVKLDILPSAGSLYWIESTKTDRGIIMQSDLYGENIQPFFNQMGDCSCPYRPSVSPIMTIDSTETENPVLYWVSLEGHLYVADINGCICKMIIDPGLDKGLTFASLTVDKINIYWTNTVDMKLYLVNKKYLEKGKIMDFYTPHVRSIKALGKSLQPYPSAECLVPRRMLYNIEEVKKTADSITVKLPQPLPHNGCKAYNLPKTLYLMDVYECAENNSKDCRESSDIQEKCKRYQTYEREYAIEHLKPFTRYLIKLSLANIYIEWDRVNLEFSSGIILTTDAGAPSAPENVSVQVLTPTLAAVYWMPPKIFNSPAVNYEIHWKSDSLINGVRQKGEQLVKDTEQVKNGKFIAMLQPLLPGQMYFISVRACPAQFNEVFSESEKQMISMYPEPNNLTLIAASINGLNISWVPTISLMISYVLEYKDVALEEWRVANESEIDSEKVIYRLRNLQPRTLYKFRLLLRYPNYDQDFIWSPDGRFTYQTLGDVPSAPGTPTVIKLRSSVYQLNWDAAQAHGSQITLYRLETKMIDEGQRDEATTSNGESWTLCYNGTDNYWIIKGDMDRRYRFRVRARNAYGFGAWSRSSNVIDLTDSAVGGLLATQQQLGLILGLTVPVIAFGLVCFCYFLCLYRQRKDDKKVVLSPIVSDVELATLREIPRSNFVQPNALYASTMQNDPDDSMLPKIKREQITLAKFLGSGAFGEVFQGNAKELEGPDTVTPVAIKTLRKGATAQEKSEFLQEARLMSHFRHKHVLRLLGICLDIDPPLLVLELMEAGDLLSYLRASRSLQPTDPYALRLQDLLAMCEDVARGCRYLEELHFVHRDLACRNCLVSTRERENRVVKIGDFGLARDIYKNDYYRKEGEGLLPVRWMAPESLVDGVFTSQSDVWAFGVLMWEITSLGQQPYPARTNLEVLHHVRAGGRLPKPLNCPPTLHRLMLCCWSAADSRPSFKTCLEHIVNLRKNIQDAVLSPVHAGHYLVRRGVSNMAYFADENQNCNNPGNSWKSSSSEGSRDMQPFLQNSQNVTLVTQSDDIPKYLELLADSDDVVLRENRVTEYEVPRSIHISNPNLINIDKISQGLMEVKNLEDLQESKEILKNGIKDRRSSITSSEPSKEAIFKTNMTDRCKTLDTSKLRNSNIRASFTGDSLMNEQQKYKRNSTIERRKSEMSLEGKDKMVINSNTNISVSTRSNVITNDSQNVSSRNNATKPDENEEISDNSIKNNNSTKIQRTQSTLQSGKANIPLVINSALLNLLRQTPIIEDGNNSVTYTNINTDTVRVNGS</sequence>
<evidence type="ECO:0000256" key="14">
    <source>
        <dbReference type="ARBA" id="ARBA00051243"/>
    </source>
</evidence>
<reference evidence="21" key="1">
    <citation type="journal article" date="2020" name="G3 (Bethesda)">
        <title>High-Quality Assemblies for Three Invasive Social Wasps from the &lt;i&gt;Vespula&lt;/i&gt; Genus.</title>
        <authorList>
            <person name="Harrop T.W.R."/>
            <person name="Guhlin J."/>
            <person name="McLaughlin G.M."/>
            <person name="Permina E."/>
            <person name="Stockwell P."/>
            <person name="Gilligan J."/>
            <person name="Le Lec M.F."/>
            <person name="Gruber M.A.M."/>
            <person name="Quinn O."/>
            <person name="Lovegrove M."/>
            <person name="Duncan E.J."/>
            <person name="Remnant E.J."/>
            <person name="Van Eeckhoven J."/>
            <person name="Graham B."/>
            <person name="Knapp R.A."/>
            <person name="Langford K.W."/>
            <person name="Kronenberg Z."/>
            <person name="Press M.O."/>
            <person name="Eacker S.M."/>
            <person name="Wilson-Rankin E.E."/>
            <person name="Purcell J."/>
            <person name="Lester P.J."/>
            <person name="Dearden P.K."/>
        </authorList>
    </citation>
    <scope>NUCLEOTIDE SEQUENCE</scope>
    <source>
        <strain evidence="21">Linc-1</strain>
    </source>
</reference>
<dbReference type="InterPro" id="IPR002011">
    <property type="entry name" value="Tyr_kinase_rcpt_2_CS"/>
</dbReference>
<dbReference type="InterPro" id="IPR017441">
    <property type="entry name" value="Protein_kinase_ATP_BS"/>
</dbReference>
<feature type="domain" description="Protein kinase" evidence="19">
    <location>
        <begin position="1533"/>
        <end position="1803"/>
    </location>
</feature>
<dbReference type="SUPFAM" id="SSF56112">
    <property type="entry name" value="Protein kinase-like (PK-like)"/>
    <property type="match status" value="1"/>
</dbReference>
<keyword evidence="10 18" id="KW-0472">Membrane</keyword>
<evidence type="ECO:0000256" key="2">
    <source>
        <dbReference type="ARBA" id="ARBA00022553"/>
    </source>
</evidence>
<dbReference type="InterPro" id="IPR000033">
    <property type="entry name" value="LDLR_classB_rpt"/>
</dbReference>
<organism evidence="21 22">
    <name type="scientific">Vespula germanica</name>
    <name type="common">German yellow jacket</name>
    <name type="synonym">Paravespula germanica</name>
    <dbReference type="NCBI Taxonomy" id="30212"/>
    <lineage>
        <taxon>Eukaryota</taxon>
        <taxon>Metazoa</taxon>
        <taxon>Ecdysozoa</taxon>
        <taxon>Arthropoda</taxon>
        <taxon>Hexapoda</taxon>
        <taxon>Insecta</taxon>
        <taxon>Pterygota</taxon>
        <taxon>Neoptera</taxon>
        <taxon>Endopterygota</taxon>
        <taxon>Hymenoptera</taxon>
        <taxon>Apocrita</taxon>
        <taxon>Aculeata</taxon>
        <taxon>Vespoidea</taxon>
        <taxon>Vespidae</taxon>
        <taxon>Vespinae</taxon>
        <taxon>Vespula</taxon>
    </lineage>
</organism>
<dbReference type="SMART" id="SM00135">
    <property type="entry name" value="LY"/>
    <property type="match status" value="3"/>
</dbReference>
<dbReference type="InterPro" id="IPR050122">
    <property type="entry name" value="RTK"/>
</dbReference>
<dbReference type="PRINTS" id="PR00109">
    <property type="entry name" value="TYRKINASE"/>
</dbReference>
<evidence type="ECO:0000256" key="5">
    <source>
        <dbReference type="ARBA" id="ARBA00022737"/>
    </source>
</evidence>
<keyword evidence="4 16" id="KW-0812">Transmembrane</keyword>
<dbReference type="GO" id="GO:0005524">
    <property type="term" value="F:ATP binding"/>
    <property type="evidence" value="ECO:0007669"/>
    <property type="project" value="UniProtKB-UniRule"/>
</dbReference>
<dbReference type="SMART" id="SM00060">
    <property type="entry name" value="FN3"/>
    <property type="match status" value="7"/>
</dbReference>
<evidence type="ECO:0000256" key="9">
    <source>
        <dbReference type="ARBA" id="ARBA00022989"/>
    </source>
</evidence>